<evidence type="ECO:0000259" key="9">
    <source>
        <dbReference type="Pfam" id="PF03104"/>
    </source>
</evidence>
<dbReference type="GO" id="GO:0003887">
    <property type="term" value="F:DNA-directed DNA polymerase activity"/>
    <property type="evidence" value="ECO:0007669"/>
    <property type="project" value="UniProtKB-KW"/>
</dbReference>
<dbReference type="GO" id="GO:0003677">
    <property type="term" value="F:DNA binding"/>
    <property type="evidence" value="ECO:0007669"/>
    <property type="project" value="UniProtKB-KW"/>
</dbReference>
<protein>
    <recommendedName>
        <fullName evidence="2">DNA-directed DNA polymerase</fullName>
        <ecNumber evidence="2">2.7.7.7</ecNumber>
    </recommendedName>
</protein>
<feature type="domain" description="DNA-directed DNA polymerase family B multifunctional" evidence="8">
    <location>
        <begin position="507"/>
        <end position="573"/>
    </location>
</feature>
<evidence type="ECO:0000256" key="3">
    <source>
        <dbReference type="ARBA" id="ARBA00022679"/>
    </source>
</evidence>
<evidence type="ECO:0000259" key="8">
    <source>
        <dbReference type="Pfam" id="PF00136"/>
    </source>
</evidence>
<dbReference type="EMBL" id="WQLB01000001">
    <property type="protein sequence ID" value="MVN85228.1"/>
    <property type="molecule type" value="Genomic_DNA"/>
</dbReference>
<sequence length="799" mass="86953">MNAWGARAAYAGRAPASRIAHWASVRGGQAAAAGHRPPGARIIRGVCAAPAADPLVFGTDPTPGIVSVHADLSGRALVWRREGGQQGQVTLERARFRPWLYARDLEDVAHLGARLVEGDEAAPFSVRPLPGPAGSLRYLLTATDGRALRQAVLAGAGRRLGRRVTSLHDLSGYVSAQPTEQYLMASGRTFFKGLVFDDLHRLQLDLETTSLRPETGRIFMVAVRDNRGFQQVLEAPRPDDEAALIQALVATIQTRDPDVIENHNLMRFDLPYLLGRAEVHGLSINFSRAGGPGGLWRVADGRTSPHWACAGRELVDTLDAVRRLDLPSMGLKAVAQHLGIAPPDRVYLEGAQIAQTYQTDPERVRRYALQDVEEVAALARRVLAPSFALAQMAPRPYHRLPYAGTATGMLEPMLIRAYLQAGRALPAEPVRATSPHQGGTVRLYAEGVLRHVVKADVASMYPSIIRHDRIGPACDPLGAFLHLMDHLTDRRLHHKAAAQRGEPGEHEAIQTAMKLVVNSGYGYLGAGRLALFGDQAAADRITARGRALLEGVVQALEDRGVTLIEADTDGVFFAAPAVWTEAQERRLIAEVDALLPGGISLEFDGRSQAMLSHEIKNYALLRYDGTLTLCGAAFESSRTEGYGRAFLRQALRCLLSGDVPGVRAAYLQAIHALDTRQWTNADVASRVRLTKAPHDYAATRAARKEAAYEALHALGRTWQPGERTALYHRAGGGLTPLDVNPDGQDYDAKHYAAALVTGYASRLRKGLRPEDFRQVFGPAAQPGLFDRPLETMQPVWHVT</sequence>
<dbReference type="Gene3D" id="3.90.1600.10">
    <property type="entry name" value="Palm domain of DNA polymerase"/>
    <property type="match status" value="1"/>
</dbReference>
<keyword evidence="3" id="KW-0808">Transferase</keyword>
<dbReference type="SMART" id="SM00486">
    <property type="entry name" value="POLBc"/>
    <property type="match status" value="1"/>
</dbReference>
<evidence type="ECO:0000256" key="1">
    <source>
        <dbReference type="ARBA" id="ARBA00005755"/>
    </source>
</evidence>
<dbReference type="InterPro" id="IPR006134">
    <property type="entry name" value="DNA-dir_DNA_pol_B_multi_dom"/>
</dbReference>
<proteinExistence type="inferred from homology"/>
<dbReference type="InterPro" id="IPR012337">
    <property type="entry name" value="RNaseH-like_sf"/>
</dbReference>
<feature type="domain" description="DNA-directed DNA polymerase family B exonuclease" evidence="9">
    <location>
        <begin position="239"/>
        <end position="334"/>
    </location>
</feature>
<evidence type="ECO:0000256" key="7">
    <source>
        <dbReference type="ARBA" id="ARBA00049244"/>
    </source>
</evidence>
<dbReference type="Pfam" id="PF03104">
    <property type="entry name" value="DNA_pol_B_exo1"/>
    <property type="match status" value="1"/>
</dbReference>
<dbReference type="InterPro" id="IPR023211">
    <property type="entry name" value="DNA_pol_palm_dom_sf"/>
</dbReference>
<comment type="caution">
    <text evidence="10">The sequence shown here is derived from an EMBL/GenBank/DDBJ whole genome shotgun (WGS) entry which is preliminary data.</text>
</comment>
<keyword evidence="11" id="KW-1185">Reference proteome</keyword>
<gene>
    <name evidence="10" type="ORF">GO986_00390</name>
</gene>
<evidence type="ECO:0000256" key="6">
    <source>
        <dbReference type="ARBA" id="ARBA00023125"/>
    </source>
</evidence>
<dbReference type="GO" id="GO:0000166">
    <property type="term" value="F:nucleotide binding"/>
    <property type="evidence" value="ECO:0007669"/>
    <property type="project" value="InterPro"/>
</dbReference>
<evidence type="ECO:0000256" key="2">
    <source>
        <dbReference type="ARBA" id="ARBA00012417"/>
    </source>
</evidence>
<dbReference type="InterPro" id="IPR006172">
    <property type="entry name" value="DNA-dir_DNA_pol_B"/>
</dbReference>
<dbReference type="EC" id="2.7.7.7" evidence="2"/>
<dbReference type="Gene3D" id="3.30.420.10">
    <property type="entry name" value="Ribonuclease H-like superfamily/Ribonuclease H"/>
    <property type="match status" value="1"/>
</dbReference>
<dbReference type="InterPro" id="IPR043502">
    <property type="entry name" value="DNA/RNA_pol_sf"/>
</dbReference>
<dbReference type="SUPFAM" id="SSF53098">
    <property type="entry name" value="Ribonuclease H-like"/>
    <property type="match status" value="1"/>
</dbReference>
<evidence type="ECO:0000256" key="4">
    <source>
        <dbReference type="ARBA" id="ARBA00022695"/>
    </source>
</evidence>
<organism evidence="10 11">
    <name type="scientific">Deinococcus arboris</name>
    <dbReference type="NCBI Taxonomy" id="2682977"/>
    <lineage>
        <taxon>Bacteria</taxon>
        <taxon>Thermotogati</taxon>
        <taxon>Deinococcota</taxon>
        <taxon>Deinococci</taxon>
        <taxon>Deinococcales</taxon>
        <taxon>Deinococcaceae</taxon>
        <taxon>Deinococcus</taxon>
    </lineage>
</organism>
<dbReference type="PANTHER" id="PTHR10322:SF23">
    <property type="entry name" value="DNA POLYMERASE DELTA CATALYTIC SUBUNIT"/>
    <property type="match status" value="1"/>
</dbReference>
<evidence type="ECO:0000313" key="11">
    <source>
        <dbReference type="Proteomes" id="UP000483286"/>
    </source>
</evidence>
<reference evidence="10 11" key="1">
    <citation type="submission" date="2019-12" db="EMBL/GenBank/DDBJ databases">
        <title>Deinococcus sp. HMF7620 Genome sequencing and assembly.</title>
        <authorList>
            <person name="Kang H."/>
            <person name="Kim H."/>
            <person name="Joh K."/>
        </authorList>
    </citation>
    <scope>NUCLEOTIDE SEQUENCE [LARGE SCALE GENOMIC DNA]</scope>
    <source>
        <strain evidence="10 11">HMF7620</strain>
    </source>
</reference>
<keyword evidence="6" id="KW-0238">DNA-binding</keyword>
<dbReference type="Pfam" id="PF00136">
    <property type="entry name" value="DNA_pol_B"/>
    <property type="match status" value="1"/>
</dbReference>
<dbReference type="Proteomes" id="UP000483286">
    <property type="component" value="Unassembled WGS sequence"/>
</dbReference>
<dbReference type="InterPro" id="IPR036397">
    <property type="entry name" value="RNaseH_sf"/>
</dbReference>
<dbReference type="SUPFAM" id="SSF56672">
    <property type="entry name" value="DNA/RNA polymerases"/>
    <property type="match status" value="1"/>
</dbReference>
<name>A0A7C9HVX6_9DEIO</name>
<dbReference type="InterPro" id="IPR006133">
    <property type="entry name" value="DNA-dir_DNA_pol_B_exonuc"/>
</dbReference>
<accession>A0A7C9HVX6</accession>
<dbReference type="AlphaFoldDB" id="A0A7C9HVX6"/>
<comment type="similarity">
    <text evidence="1">Belongs to the DNA polymerase type-B family.</text>
</comment>
<evidence type="ECO:0000256" key="5">
    <source>
        <dbReference type="ARBA" id="ARBA00022932"/>
    </source>
</evidence>
<dbReference type="InterPro" id="IPR050240">
    <property type="entry name" value="DNA_pol_type-B"/>
</dbReference>
<keyword evidence="4" id="KW-0548">Nucleotidyltransferase</keyword>
<comment type="catalytic activity">
    <reaction evidence="7">
        <text>DNA(n) + a 2'-deoxyribonucleoside 5'-triphosphate = DNA(n+1) + diphosphate</text>
        <dbReference type="Rhea" id="RHEA:22508"/>
        <dbReference type="Rhea" id="RHEA-COMP:17339"/>
        <dbReference type="Rhea" id="RHEA-COMP:17340"/>
        <dbReference type="ChEBI" id="CHEBI:33019"/>
        <dbReference type="ChEBI" id="CHEBI:61560"/>
        <dbReference type="ChEBI" id="CHEBI:173112"/>
        <dbReference type="EC" id="2.7.7.7"/>
    </reaction>
</comment>
<evidence type="ECO:0000313" key="10">
    <source>
        <dbReference type="EMBL" id="MVN85228.1"/>
    </source>
</evidence>
<dbReference type="PANTHER" id="PTHR10322">
    <property type="entry name" value="DNA POLYMERASE CATALYTIC SUBUNIT"/>
    <property type="match status" value="1"/>
</dbReference>
<keyword evidence="5" id="KW-0239">DNA-directed DNA polymerase</keyword>